<evidence type="ECO:0000313" key="2">
    <source>
        <dbReference type="EMBL" id="SES50036.1"/>
    </source>
</evidence>
<proteinExistence type="predicted"/>
<dbReference type="AlphaFoldDB" id="A0A1H9XV83"/>
<name>A0A1H9XV83_9MICO</name>
<dbReference type="Proteomes" id="UP000199019">
    <property type="component" value="Unassembled WGS sequence"/>
</dbReference>
<dbReference type="RefSeq" id="WP_143056363.1">
    <property type="nucleotide sequence ID" value="NZ_FOHB01000017.1"/>
</dbReference>
<accession>A0A1H9XV83</accession>
<gene>
    <name evidence="2" type="ORF">SAMN05216199_0590</name>
</gene>
<keyword evidence="3" id="KW-1185">Reference proteome</keyword>
<reference evidence="3" key="1">
    <citation type="submission" date="2016-10" db="EMBL/GenBank/DDBJ databases">
        <authorList>
            <person name="Varghese N."/>
            <person name="Submissions S."/>
        </authorList>
    </citation>
    <scope>NUCLEOTIDE SEQUENCE [LARGE SCALE GENOMIC DNA]</scope>
    <source>
        <strain evidence="3">CGMCC 1.6963</strain>
    </source>
</reference>
<evidence type="ECO:0000256" key="1">
    <source>
        <dbReference type="SAM" id="MobiDB-lite"/>
    </source>
</evidence>
<protein>
    <submittedName>
        <fullName evidence="2">Uncharacterized protein</fullName>
    </submittedName>
</protein>
<dbReference type="EMBL" id="FOHB01000017">
    <property type="protein sequence ID" value="SES50036.1"/>
    <property type="molecule type" value="Genomic_DNA"/>
</dbReference>
<feature type="region of interest" description="Disordered" evidence="1">
    <location>
        <begin position="1"/>
        <end position="71"/>
    </location>
</feature>
<evidence type="ECO:0000313" key="3">
    <source>
        <dbReference type="Proteomes" id="UP000199019"/>
    </source>
</evidence>
<feature type="compositionally biased region" description="Acidic residues" evidence="1">
    <location>
        <begin position="31"/>
        <end position="49"/>
    </location>
</feature>
<sequence>MTTSRDDIPLADLEEQQRGLDSEPEPVAGEELPEEEPPAVDVEANEADVLEQKIPVNESEDYPHGAPEYEE</sequence>
<organism evidence="2 3">
    <name type="scientific">Pedococcus cremeus</name>
    <dbReference type="NCBI Taxonomy" id="587636"/>
    <lineage>
        <taxon>Bacteria</taxon>
        <taxon>Bacillati</taxon>
        <taxon>Actinomycetota</taxon>
        <taxon>Actinomycetes</taxon>
        <taxon>Micrococcales</taxon>
        <taxon>Intrasporangiaceae</taxon>
        <taxon>Pedococcus</taxon>
    </lineage>
</organism>